<dbReference type="InterPro" id="IPR017867">
    <property type="entry name" value="Tyr_phospatase_low_mol_wt"/>
</dbReference>
<keyword evidence="5" id="KW-0175">Coiled coil</keyword>
<dbReference type="SUPFAM" id="SSF52788">
    <property type="entry name" value="Phosphotyrosine protein phosphatases I"/>
    <property type="match status" value="1"/>
</dbReference>
<evidence type="ECO:0000256" key="5">
    <source>
        <dbReference type="SAM" id="Coils"/>
    </source>
</evidence>
<keyword evidence="2" id="KW-0378">Hydrolase</keyword>
<evidence type="ECO:0000259" key="6">
    <source>
        <dbReference type="SMART" id="SM00226"/>
    </source>
</evidence>
<evidence type="ECO:0000256" key="2">
    <source>
        <dbReference type="ARBA" id="ARBA00022801"/>
    </source>
</evidence>
<feature type="active site" evidence="4">
    <location>
        <position position="14"/>
    </location>
</feature>
<dbReference type="InterPro" id="IPR050438">
    <property type="entry name" value="LMW_PTPase"/>
</dbReference>
<organism evidence="7 8">
    <name type="scientific">Alkalicoccus saliphilus</name>
    <dbReference type="NCBI Taxonomy" id="200989"/>
    <lineage>
        <taxon>Bacteria</taxon>
        <taxon>Bacillati</taxon>
        <taxon>Bacillota</taxon>
        <taxon>Bacilli</taxon>
        <taxon>Bacillales</taxon>
        <taxon>Bacillaceae</taxon>
        <taxon>Alkalicoccus</taxon>
    </lineage>
</organism>
<gene>
    <name evidence="7" type="ORF">C6Y45_11980</name>
</gene>
<evidence type="ECO:0000256" key="1">
    <source>
        <dbReference type="ARBA" id="ARBA00011063"/>
    </source>
</evidence>
<keyword evidence="8" id="KW-1185">Reference proteome</keyword>
<dbReference type="Gene3D" id="3.40.50.2300">
    <property type="match status" value="1"/>
</dbReference>
<evidence type="ECO:0000256" key="4">
    <source>
        <dbReference type="PIRSR" id="PIRSR617867-1"/>
    </source>
</evidence>
<reference evidence="7 8" key="1">
    <citation type="submission" date="2018-03" db="EMBL/GenBank/DDBJ databases">
        <title>Alkalicoccus saliphilus sp. nov., isolated from a mineral pool.</title>
        <authorList>
            <person name="Zhao B."/>
        </authorList>
    </citation>
    <scope>NUCLEOTIDE SEQUENCE [LARGE SCALE GENOMIC DNA]</scope>
    <source>
        <strain evidence="7 8">6AG</strain>
    </source>
</reference>
<dbReference type="SMART" id="SM00226">
    <property type="entry name" value="LMWPc"/>
    <property type="match status" value="1"/>
</dbReference>
<dbReference type="GO" id="GO:0004725">
    <property type="term" value="F:protein tyrosine phosphatase activity"/>
    <property type="evidence" value="ECO:0007669"/>
    <property type="project" value="InterPro"/>
</dbReference>
<keyword evidence="3" id="KW-0904">Protein phosphatase</keyword>
<dbReference type="PANTHER" id="PTHR11717:SF31">
    <property type="entry name" value="LOW MOLECULAR WEIGHT PROTEIN-TYROSINE-PHOSPHATASE ETP-RELATED"/>
    <property type="match status" value="1"/>
</dbReference>
<proteinExistence type="inferred from homology"/>
<dbReference type="InterPro" id="IPR036196">
    <property type="entry name" value="Ptyr_pPase_sf"/>
</dbReference>
<dbReference type="AlphaFoldDB" id="A0A2T4U4N4"/>
<dbReference type="CDD" id="cd16344">
    <property type="entry name" value="LMWPAP"/>
    <property type="match status" value="1"/>
</dbReference>
<comment type="caution">
    <text evidence="7">The sequence shown here is derived from an EMBL/GenBank/DDBJ whole genome shotgun (WGS) entry which is preliminary data.</text>
</comment>
<dbReference type="PANTHER" id="PTHR11717">
    <property type="entry name" value="LOW MOLECULAR WEIGHT PROTEIN TYROSINE PHOSPHATASE"/>
    <property type="match status" value="1"/>
</dbReference>
<dbReference type="InterPro" id="IPR023485">
    <property type="entry name" value="Ptyr_pPase"/>
</dbReference>
<evidence type="ECO:0000313" key="7">
    <source>
        <dbReference type="EMBL" id="PTL38358.1"/>
    </source>
</evidence>
<dbReference type="PRINTS" id="PR00719">
    <property type="entry name" value="LMWPTPASE"/>
</dbReference>
<accession>A0A2T4U4N4</accession>
<feature type="coiled-coil region" evidence="5">
    <location>
        <begin position="194"/>
        <end position="221"/>
    </location>
</feature>
<protein>
    <recommendedName>
        <fullName evidence="6">Phosphotyrosine protein phosphatase I domain-containing protein</fullName>
    </recommendedName>
</protein>
<dbReference type="Proteomes" id="UP000240509">
    <property type="component" value="Unassembled WGS sequence"/>
</dbReference>
<evidence type="ECO:0000256" key="3">
    <source>
        <dbReference type="ARBA" id="ARBA00022912"/>
    </source>
</evidence>
<feature type="active site" description="Nucleophile" evidence="4">
    <location>
        <position position="8"/>
    </location>
</feature>
<feature type="domain" description="Phosphotyrosine protein phosphatase I" evidence="6">
    <location>
        <begin position="2"/>
        <end position="214"/>
    </location>
</feature>
<dbReference type="OrthoDB" id="9784339at2"/>
<dbReference type="RefSeq" id="WP_107585465.1">
    <property type="nucleotide sequence ID" value="NZ_PZJJ01000020.1"/>
</dbReference>
<comment type="similarity">
    <text evidence="1">Belongs to the low molecular weight phosphotyrosine protein phosphatase family.</text>
</comment>
<name>A0A2T4U4N4_9BACI</name>
<dbReference type="EMBL" id="PZJJ01000020">
    <property type="protein sequence ID" value="PTL38358.1"/>
    <property type="molecule type" value="Genomic_DNA"/>
</dbReference>
<sequence length="224" mass="25876">MERVLFICTGNTCRSPIAEAIFQEKRTSERMEAKSAGVSSVEGMPMSEGAKQALARHGLMESHQSSYLTESMLQWADLILTMTKAHKQLVIEKFPSFASRTHTLKEYVMDDEESLQKMEDLKSHMAQLELNKARFFAEKERQVDHPDDLEKEQFSVEALEKELKEQIEPHEMAVERLEWELPSPDVRDPFGGDESIYEATYQEVEEAVERLIQKMGNKNKRYDA</sequence>
<dbReference type="Pfam" id="PF01451">
    <property type="entry name" value="LMWPc"/>
    <property type="match status" value="1"/>
</dbReference>
<evidence type="ECO:0000313" key="8">
    <source>
        <dbReference type="Proteomes" id="UP000240509"/>
    </source>
</evidence>